<name>A0A1H4QAI1_STRMJ</name>
<protein>
    <recommendedName>
        <fullName evidence="2">DUF4232 domain-containing protein</fullName>
    </recommendedName>
</protein>
<evidence type="ECO:0000256" key="1">
    <source>
        <dbReference type="SAM" id="MobiDB-lite"/>
    </source>
</evidence>
<organism evidence="3 4">
    <name type="scientific">Streptomyces melanosporofaciens</name>
    <dbReference type="NCBI Taxonomy" id="67327"/>
    <lineage>
        <taxon>Bacteria</taxon>
        <taxon>Bacillati</taxon>
        <taxon>Actinomycetota</taxon>
        <taxon>Actinomycetes</taxon>
        <taxon>Kitasatosporales</taxon>
        <taxon>Streptomycetaceae</taxon>
        <taxon>Streptomyces</taxon>
        <taxon>Streptomyces violaceusniger group</taxon>
    </lineage>
</organism>
<dbReference type="RefSeq" id="WP_244320778.1">
    <property type="nucleotide sequence ID" value="NZ_FNST01000002.1"/>
</dbReference>
<feature type="compositionally biased region" description="Polar residues" evidence="1">
    <location>
        <begin position="74"/>
        <end position="95"/>
    </location>
</feature>
<dbReference type="Pfam" id="PF14016">
    <property type="entry name" value="DUF4232"/>
    <property type="match status" value="1"/>
</dbReference>
<feature type="region of interest" description="Disordered" evidence="1">
    <location>
        <begin position="46"/>
        <end position="100"/>
    </location>
</feature>
<dbReference type="EMBL" id="FNST01000002">
    <property type="protein sequence ID" value="SEC16613.1"/>
    <property type="molecule type" value="Genomic_DNA"/>
</dbReference>
<feature type="domain" description="DUF4232" evidence="2">
    <location>
        <begin position="101"/>
        <end position="231"/>
    </location>
</feature>
<evidence type="ECO:0000313" key="4">
    <source>
        <dbReference type="Proteomes" id="UP000198609"/>
    </source>
</evidence>
<reference evidence="4" key="1">
    <citation type="submission" date="2016-10" db="EMBL/GenBank/DDBJ databases">
        <authorList>
            <person name="Varghese N."/>
            <person name="Submissions S."/>
        </authorList>
    </citation>
    <scope>NUCLEOTIDE SEQUENCE [LARGE SCALE GENOMIC DNA]</scope>
    <source>
        <strain evidence="4">DSM 40318</strain>
    </source>
</reference>
<sequence length="239" mass="24292">MSRNRTIQKPMGVVMSHHILNRRVRKAGVAALIAAASAVALTACGSNDSSSDAKGNSSSHASSSAKSSQSDASIHNQAGQSGKQATALGSGSDKAQATAECQPGTLRATLDSAGTSQAGMNHRGTFLRVKNTGDETCVISGYAGLALEGAGHTAIKTTARHGSTYFATDPGSHPITLGPGKSAWADLVWTTTGASTAHAKYLQISPTGSNSHSTVAFGEDLDNGTLSLTAWSSRPPINS</sequence>
<keyword evidence="4" id="KW-1185">Reference proteome</keyword>
<proteinExistence type="predicted"/>
<evidence type="ECO:0000313" key="3">
    <source>
        <dbReference type="EMBL" id="SEC16613.1"/>
    </source>
</evidence>
<accession>A0A1H4QAI1</accession>
<dbReference type="InterPro" id="IPR025326">
    <property type="entry name" value="DUF4232"/>
</dbReference>
<gene>
    <name evidence="3" type="ORF">SAMN04490356_3146</name>
</gene>
<dbReference type="Proteomes" id="UP000198609">
    <property type="component" value="Unassembled WGS sequence"/>
</dbReference>
<feature type="compositionally biased region" description="Low complexity" evidence="1">
    <location>
        <begin position="46"/>
        <end position="73"/>
    </location>
</feature>
<dbReference type="AlphaFoldDB" id="A0A1H4QAI1"/>
<evidence type="ECO:0000259" key="2">
    <source>
        <dbReference type="Pfam" id="PF14016"/>
    </source>
</evidence>